<gene>
    <name evidence="16" type="ORF">SAMN05216490_1481</name>
</gene>
<dbReference type="InterPro" id="IPR013785">
    <property type="entry name" value="Aldolase_TIM"/>
</dbReference>
<dbReference type="Gene3D" id="3.90.1170.20">
    <property type="entry name" value="Quinolinate phosphoribosyl transferase, N-terminal domain"/>
    <property type="match status" value="1"/>
</dbReference>
<evidence type="ECO:0000256" key="3">
    <source>
        <dbReference type="ARBA" id="ARBA00009400"/>
    </source>
</evidence>
<dbReference type="SUPFAM" id="SSF51690">
    <property type="entry name" value="Nicotinate/Quinolinate PRTase C-terminal domain-like"/>
    <property type="match status" value="1"/>
</dbReference>
<dbReference type="STRING" id="652787.SAMN05216490_1481"/>
<evidence type="ECO:0000256" key="1">
    <source>
        <dbReference type="ARBA" id="ARBA00003237"/>
    </source>
</evidence>
<dbReference type="PANTHER" id="PTHR32179">
    <property type="entry name" value="NICOTINATE-NUCLEOTIDE PYROPHOSPHORYLASE [CARBOXYLATING]"/>
    <property type="match status" value="1"/>
</dbReference>
<dbReference type="Pfam" id="PF01729">
    <property type="entry name" value="QRPTase_C"/>
    <property type="match status" value="1"/>
</dbReference>
<dbReference type="SUPFAM" id="SSF54675">
    <property type="entry name" value="Nicotinate/Quinolinate PRTase N-terminal domain-like"/>
    <property type="match status" value="1"/>
</dbReference>
<evidence type="ECO:0000259" key="14">
    <source>
        <dbReference type="Pfam" id="PF01729"/>
    </source>
</evidence>
<dbReference type="GO" id="GO:0034213">
    <property type="term" value="P:quinolinate catabolic process"/>
    <property type="evidence" value="ECO:0007669"/>
    <property type="project" value="TreeGrafter"/>
</dbReference>
<evidence type="ECO:0000256" key="6">
    <source>
        <dbReference type="ARBA" id="ARBA00022642"/>
    </source>
</evidence>
<comment type="pathway">
    <text evidence="2">Cofactor biosynthesis; NAD(+) biosynthesis; nicotinate D-ribonucleotide from quinolinate: step 1/1.</text>
</comment>
<dbReference type="PIRSF" id="PIRSF006250">
    <property type="entry name" value="NadC_ModD"/>
    <property type="match status" value="1"/>
</dbReference>
<feature type="domain" description="Quinolinate phosphoribosyl transferase C-terminal" evidence="14">
    <location>
        <begin position="122"/>
        <end position="291"/>
    </location>
</feature>
<dbReference type="PANTHER" id="PTHR32179:SF3">
    <property type="entry name" value="NICOTINATE-NUCLEOTIDE PYROPHOSPHORYLASE [CARBOXYLATING]"/>
    <property type="match status" value="1"/>
</dbReference>
<dbReference type="FunFam" id="3.20.20.70:FF:000030">
    <property type="entry name" value="Nicotinate-nucleotide pyrophosphorylase, carboxylating"/>
    <property type="match status" value="1"/>
</dbReference>
<evidence type="ECO:0000256" key="13">
    <source>
        <dbReference type="PIRSR" id="PIRSR006250-1"/>
    </source>
</evidence>
<proteinExistence type="inferred from homology"/>
<organism evidence="16 17">
    <name type="scientific">Mucilaginibacter mallensis</name>
    <dbReference type="NCBI Taxonomy" id="652787"/>
    <lineage>
        <taxon>Bacteria</taxon>
        <taxon>Pseudomonadati</taxon>
        <taxon>Bacteroidota</taxon>
        <taxon>Sphingobacteriia</taxon>
        <taxon>Sphingobacteriales</taxon>
        <taxon>Sphingobacteriaceae</taxon>
        <taxon>Mucilaginibacter</taxon>
    </lineage>
</organism>
<protein>
    <recommendedName>
        <fullName evidence="11">Probable nicotinate-nucleotide pyrophosphorylase [carboxylating]</fullName>
        <ecNumber evidence="5">2.4.2.19</ecNumber>
    </recommendedName>
    <alternativeName>
        <fullName evidence="9">Quinolinate phosphoribosyltransferase [decarboxylating]</fullName>
    </alternativeName>
</protein>
<sequence length="295" mass="32591">MFLLLSFQKKDNDLDKELIDQFIISSLKEDVGDGDHTSLATIPADAVGKAKLLVKDYGVLAGVELAAEIFHVIDPQFKLNIFLKDGAVVKPKDVAFEVEGNVRNILTAERLVLNCMQRMSGIATKTREIVDLLKGTNTKVLDTRKTTPGMRYFEKWAVRIGGGVNHRFGLYDMILIKDNHVDYAGGIREAIESARNYVTGLNKKLAIEIEVRNLEEVEQVLQTGGVDRILLDNFGFDELCTAVNIIEGRYITEASGGITVDNIRRYADCGVDYISVGALTHSVKSLDLSLKAVKA</sequence>
<dbReference type="InterPro" id="IPR002638">
    <property type="entry name" value="Quinolinate_PRibosylTrfase_C"/>
</dbReference>
<evidence type="ECO:0000256" key="9">
    <source>
        <dbReference type="ARBA" id="ARBA00033102"/>
    </source>
</evidence>
<dbReference type="UniPathway" id="UPA00253">
    <property type="reaction ID" value="UER00331"/>
</dbReference>
<feature type="binding site" evidence="13">
    <location>
        <position position="110"/>
    </location>
    <ligand>
        <name>substrate</name>
    </ligand>
</feature>
<evidence type="ECO:0000313" key="16">
    <source>
        <dbReference type="EMBL" id="SDS61624.1"/>
    </source>
</evidence>
<dbReference type="CDD" id="cd01572">
    <property type="entry name" value="QPRTase"/>
    <property type="match status" value="1"/>
</dbReference>
<dbReference type="Gene3D" id="3.20.20.70">
    <property type="entry name" value="Aldolase class I"/>
    <property type="match status" value="1"/>
</dbReference>
<dbReference type="InterPro" id="IPR037128">
    <property type="entry name" value="Quinolinate_PRibosylTase_N_sf"/>
</dbReference>
<feature type="domain" description="Quinolinate phosphoribosyl transferase N-terminal" evidence="15">
    <location>
        <begin position="35"/>
        <end position="120"/>
    </location>
</feature>
<dbReference type="InterPro" id="IPR022412">
    <property type="entry name" value="Quinolinate_PRibosylTrfase_N"/>
</dbReference>
<keyword evidence="7 12" id="KW-0328">Glycosyltransferase</keyword>
<comment type="similarity">
    <text evidence="3 12">Belongs to the NadC/ModD family.</text>
</comment>
<dbReference type="InterPro" id="IPR027277">
    <property type="entry name" value="NadC/ModD"/>
</dbReference>
<evidence type="ECO:0000256" key="2">
    <source>
        <dbReference type="ARBA" id="ARBA00004893"/>
    </source>
</evidence>
<dbReference type="FunFam" id="3.90.1170.20:FF:000001">
    <property type="entry name" value="Nicotinate-nucleotide diphosphorylase (Carboxylating)"/>
    <property type="match status" value="1"/>
</dbReference>
<dbReference type="EMBL" id="LT629740">
    <property type="protein sequence ID" value="SDS61624.1"/>
    <property type="molecule type" value="Genomic_DNA"/>
</dbReference>
<dbReference type="NCBIfam" id="TIGR00078">
    <property type="entry name" value="nadC"/>
    <property type="match status" value="1"/>
</dbReference>
<feature type="binding site" evidence="13">
    <location>
        <position position="177"/>
    </location>
    <ligand>
        <name>substrate</name>
    </ligand>
</feature>
<keyword evidence="17" id="KW-1185">Reference proteome</keyword>
<evidence type="ECO:0000259" key="15">
    <source>
        <dbReference type="Pfam" id="PF02749"/>
    </source>
</evidence>
<dbReference type="Proteomes" id="UP000199679">
    <property type="component" value="Chromosome I"/>
</dbReference>
<reference evidence="16 17" key="1">
    <citation type="submission" date="2016-10" db="EMBL/GenBank/DDBJ databases">
        <authorList>
            <person name="de Groot N.N."/>
        </authorList>
    </citation>
    <scope>NUCLEOTIDE SEQUENCE [LARGE SCALE GENOMIC DNA]</scope>
    <source>
        <strain evidence="16 17">MP1X4</strain>
    </source>
</reference>
<comment type="function">
    <text evidence="1">Involved in the catabolism of quinolinic acid (QA).</text>
</comment>
<feature type="binding site" evidence="13">
    <location>
        <begin position="143"/>
        <end position="145"/>
    </location>
    <ligand>
        <name>substrate</name>
    </ligand>
</feature>
<dbReference type="Pfam" id="PF02749">
    <property type="entry name" value="QRPTase_N"/>
    <property type="match status" value="1"/>
</dbReference>
<feature type="binding site" evidence="13">
    <location>
        <position position="210"/>
    </location>
    <ligand>
        <name>substrate</name>
    </ligand>
</feature>
<evidence type="ECO:0000256" key="12">
    <source>
        <dbReference type="PIRNR" id="PIRNR006250"/>
    </source>
</evidence>
<keyword evidence="6" id="KW-0662">Pyridine nucleotide biosynthesis</keyword>
<comment type="subunit">
    <text evidence="4">Hexamer formed by 3 homodimers.</text>
</comment>
<evidence type="ECO:0000256" key="10">
    <source>
        <dbReference type="ARBA" id="ARBA00047445"/>
    </source>
</evidence>
<evidence type="ECO:0000313" key="17">
    <source>
        <dbReference type="Proteomes" id="UP000199679"/>
    </source>
</evidence>
<comment type="catalytic activity">
    <reaction evidence="10">
        <text>nicotinate beta-D-ribonucleotide + CO2 + diphosphate = quinolinate + 5-phospho-alpha-D-ribose 1-diphosphate + 2 H(+)</text>
        <dbReference type="Rhea" id="RHEA:12733"/>
        <dbReference type="ChEBI" id="CHEBI:15378"/>
        <dbReference type="ChEBI" id="CHEBI:16526"/>
        <dbReference type="ChEBI" id="CHEBI:29959"/>
        <dbReference type="ChEBI" id="CHEBI:33019"/>
        <dbReference type="ChEBI" id="CHEBI:57502"/>
        <dbReference type="ChEBI" id="CHEBI:58017"/>
        <dbReference type="EC" id="2.4.2.19"/>
    </reaction>
</comment>
<feature type="binding site" evidence="13">
    <location>
        <position position="167"/>
    </location>
    <ligand>
        <name>substrate</name>
    </ligand>
</feature>
<evidence type="ECO:0000256" key="8">
    <source>
        <dbReference type="ARBA" id="ARBA00022679"/>
    </source>
</evidence>
<evidence type="ECO:0000256" key="11">
    <source>
        <dbReference type="ARBA" id="ARBA00069173"/>
    </source>
</evidence>
<dbReference type="AlphaFoldDB" id="A0A1H1TNA0"/>
<dbReference type="EC" id="2.4.2.19" evidence="5"/>
<feature type="binding site" evidence="13">
    <location>
        <begin position="276"/>
        <end position="278"/>
    </location>
    <ligand>
        <name>substrate</name>
    </ligand>
</feature>
<name>A0A1H1TNA0_MUCMA</name>
<dbReference type="InterPro" id="IPR036068">
    <property type="entry name" value="Nicotinate_pribotase-like_C"/>
</dbReference>
<dbReference type="GO" id="GO:0009435">
    <property type="term" value="P:NAD+ biosynthetic process"/>
    <property type="evidence" value="ECO:0007669"/>
    <property type="project" value="UniProtKB-UniPathway"/>
</dbReference>
<evidence type="ECO:0000256" key="4">
    <source>
        <dbReference type="ARBA" id="ARBA00011218"/>
    </source>
</evidence>
<feature type="binding site" evidence="13">
    <location>
        <begin position="255"/>
        <end position="257"/>
    </location>
    <ligand>
        <name>substrate</name>
    </ligand>
</feature>
<keyword evidence="8 12" id="KW-0808">Transferase</keyword>
<dbReference type="GO" id="GO:0005737">
    <property type="term" value="C:cytoplasm"/>
    <property type="evidence" value="ECO:0007669"/>
    <property type="project" value="TreeGrafter"/>
</dbReference>
<feature type="binding site" evidence="13">
    <location>
        <position position="232"/>
    </location>
    <ligand>
        <name>substrate</name>
    </ligand>
</feature>
<evidence type="ECO:0000256" key="5">
    <source>
        <dbReference type="ARBA" id="ARBA00011944"/>
    </source>
</evidence>
<evidence type="ECO:0000256" key="7">
    <source>
        <dbReference type="ARBA" id="ARBA00022676"/>
    </source>
</evidence>
<dbReference type="InterPro" id="IPR004393">
    <property type="entry name" value="NadC"/>
</dbReference>
<dbReference type="GO" id="GO:0004514">
    <property type="term" value="F:nicotinate-nucleotide diphosphorylase (carboxylating) activity"/>
    <property type="evidence" value="ECO:0007669"/>
    <property type="project" value="UniProtKB-EC"/>
</dbReference>
<accession>A0A1H1TNA0</accession>